<comment type="caution">
    <text evidence="1">The sequence shown here is derived from an EMBL/GenBank/DDBJ whole genome shotgun (WGS) entry which is preliminary data.</text>
</comment>
<protein>
    <submittedName>
        <fullName evidence="1">Uncharacterized protein</fullName>
    </submittedName>
</protein>
<dbReference type="EMBL" id="DRZM01000177">
    <property type="protein sequence ID" value="HHP05305.1"/>
    <property type="molecule type" value="Genomic_DNA"/>
</dbReference>
<reference evidence="1" key="1">
    <citation type="journal article" date="2020" name="mSystems">
        <title>Genome- and Community-Level Interaction Insights into Carbon Utilization and Element Cycling Functions of Hydrothermarchaeota in Hydrothermal Sediment.</title>
        <authorList>
            <person name="Zhou Z."/>
            <person name="Liu Y."/>
            <person name="Xu W."/>
            <person name="Pan J."/>
            <person name="Luo Z.H."/>
            <person name="Li M."/>
        </authorList>
    </citation>
    <scope>NUCLEOTIDE SEQUENCE [LARGE SCALE GENOMIC DNA]</scope>
    <source>
        <strain evidence="1">SpSt-1125</strain>
    </source>
</reference>
<evidence type="ECO:0000313" key="1">
    <source>
        <dbReference type="EMBL" id="HHP05305.1"/>
    </source>
</evidence>
<gene>
    <name evidence="1" type="ORF">ENM88_06145</name>
</gene>
<dbReference type="AlphaFoldDB" id="A0A7J3X8E9"/>
<organism evidence="1">
    <name type="scientific">Thermofilum pendens</name>
    <dbReference type="NCBI Taxonomy" id="2269"/>
    <lineage>
        <taxon>Archaea</taxon>
        <taxon>Thermoproteota</taxon>
        <taxon>Thermoprotei</taxon>
        <taxon>Thermofilales</taxon>
        <taxon>Thermofilaceae</taxon>
        <taxon>Thermofilum</taxon>
    </lineage>
</organism>
<accession>A0A7J3X8E9</accession>
<sequence length="81" mass="8965">MIVLASPNVSYTVHVLEESLGRPPERRTEFSGRGNSTSIFCVPARASPLVVRGYFITLESQDLGVVWTQSSSYPPRLKLRG</sequence>
<name>A0A7J3X8E9_THEPE</name>
<proteinExistence type="predicted"/>